<gene>
    <name evidence="2" type="ORF">ACFQS8_00285</name>
</gene>
<dbReference type="Proteomes" id="UP001596492">
    <property type="component" value="Unassembled WGS sequence"/>
</dbReference>
<feature type="domain" description="Glycosyltransferase 2-like" evidence="1">
    <location>
        <begin position="12"/>
        <end position="120"/>
    </location>
</feature>
<accession>A0ABW2IGP3</accession>
<protein>
    <submittedName>
        <fullName evidence="2">Glycosyltransferase family 2 protein</fullName>
    </submittedName>
</protein>
<comment type="caution">
    <text evidence="2">The sequence shown here is derived from an EMBL/GenBank/DDBJ whole genome shotgun (WGS) entry which is preliminary data.</text>
</comment>
<dbReference type="RefSeq" id="WP_382164607.1">
    <property type="nucleotide sequence ID" value="NZ_JBHTBR010000002.1"/>
</dbReference>
<dbReference type="InterPro" id="IPR050834">
    <property type="entry name" value="Glycosyltransf_2"/>
</dbReference>
<evidence type="ECO:0000259" key="1">
    <source>
        <dbReference type="Pfam" id="PF00535"/>
    </source>
</evidence>
<proteinExistence type="predicted"/>
<keyword evidence="3" id="KW-1185">Reference proteome</keyword>
<organism evidence="2 3">
    <name type="scientific">Hirschia litorea</name>
    <dbReference type="NCBI Taxonomy" id="1199156"/>
    <lineage>
        <taxon>Bacteria</taxon>
        <taxon>Pseudomonadati</taxon>
        <taxon>Pseudomonadota</taxon>
        <taxon>Alphaproteobacteria</taxon>
        <taxon>Hyphomonadales</taxon>
        <taxon>Hyphomonadaceae</taxon>
        <taxon>Hirschia</taxon>
    </lineage>
</organism>
<name>A0ABW2IGP3_9PROT</name>
<dbReference type="InterPro" id="IPR029044">
    <property type="entry name" value="Nucleotide-diphossugar_trans"/>
</dbReference>
<dbReference type="Gene3D" id="3.90.550.10">
    <property type="entry name" value="Spore Coat Polysaccharide Biosynthesis Protein SpsA, Chain A"/>
    <property type="match status" value="1"/>
</dbReference>
<dbReference type="PANTHER" id="PTHR43685:SF2">
    <property type="entry name" value="GLYCOSYLTRANSFERASE 2-LIKE DOMAIN-CONTAINING PROTEIN"/>
    <property type="match status" value="1"/>
</dbReference>
<dbReference type="InterPro" id="IPR001173">
    <property type="entry name" value="Glyco_trans_2-like"/>
</dbReference>
<evidence type="ECO:0000313" key="3">
    <source>
        <dbReference type="Proteomes" id="UP001596492"/>
    </source>
</evidence>
<dbReference type="SUPFAM" id="SSF53448">
    <property type="entry name" value="Nucleotide-diphospho-sugar transferases"/>
    <property type="match status" value="1"/>
</dbReference>
<dbReference type="Pfam" id="PF00535">
    <property type="entry name" value="Glycos_transf_2"/>
    <property type="match status" value="1"/>
</dbReference>
<dbReference type="CDD" id="cd00761">
    <property type="entry name" value="Glyco_tranf_GTA_type"/>
    <property type="match status" value="1"/>
</dbReference>
<sequence>MSKSTNNDTVAIVIAAYNASNTIEKAVRSALIQKSVSQVIVVDDASQDNTYEAALLAEDNSGRLLVLKLPKNSGPSAARNLALKNTTAQWFTVLDADDYLMEGRIDKLLSLAGNDYDILADDLWLLEEGDNPENISPMLNIEPTDKVSDLSLETFIAGNLPQKGKSRRELGFLKPIIRKTSLDEAHLQYDEKMRLGEDYDLYVRLLANGAKAGLTSPQGYVAIRRANSLSGCHGHSELMHFYNSIRTHRDLPNLSKEARHLNKLARTNASRKYRWAKMIHAIKHGNIGDFLSCLTTSPDNIVFLFSNLALTLHYRLFKHKKKLDTQKFS</sequence>
<reference evidence="3" key="1">
    <citation type="journal article" date="2019" name="Int. J. Syst. Evol. Microbiol.">
        <title>The Global Catalogue of Microorganisms (GCM) 10K type strain sequencing project: providing services to taxonomists for standard genome sequencing and annotation.</title>
        <authorList>
            <consortium name="The Broad Institute Genomics Platform"/>
            <consortium name="The Broad Institute Genome Sequencing Center for Infectious Disease"/>
            <person name="Wu L."/>
            <person name="Ma J."/>
        </authorList>
    </citation>
    <scope>NUCLEOTIDE SEQUENCE [LARGE SCALE GENOMIC DNA]</scope>
    <source>
        <strain evidence="3">CCUG 51308</strain>
    </source>
</reference>
<evidence type="ECO:0000313" key="2">
    <source>
        <dbReference type="EMBL" id="MFC7290042.1"/>
    </source>
</evidence>
<dbReference type="EMBL" id="JBHTBR010000002">
    <property type="protein sequence ID" value="MFC7290042.1"/>
    <property type="molecule type" value="Genomic_DNA"/>
</dbReference>
<dbReference type="PANTHER" id="PTHR43685">
    <property type="entry name" value="GLYCOSYLTRANSFERASE"/>
    <property type="match status" value="1"/>
</dbReference>